<sequence length="474" mass="51745">MTKYIRRLAAAKNGHTTMKIIILGAGRVGSSVAENLADEANDITVVDENTELLRELQDRLDIRTIAGHAAHPNILSDAGAREADMVLAVTNSDETNMIACQVAHTLFRTPTKIARVRAVAYLEHPNIFAPDSVPIDVLISPEEIVTTYIQRLIKTPGALQVLRFAGEKLSLVAVKAYYGGPLVGRELRTLPNYMPDVDTRVVAIYRKGQAVIPEGHTTIKADDEVFFVAASENVKAVMGSLRKLDEPVKRIIIAGGGNIGIRLATRLENDYQIKLIERTEETSRILSEKLAKTIVLRGDAADEDLLREENIDKTDVFCAVTSDDQVNILSAMLAKRMGATKVMALINRGAYVEMVENSMIDIAISPQHTTIGTLLTHVRQADVVVVHSLRRGAAEAIEAITHGNAASSKVVGKAVEDIPLPPDTTIGAIVRGKEVIIAHHNTVINAEDHVILFLLDKKHVPDVEKLFQVDVTFL</sequence>
<gene>
    <name evidence="11" type="ORF">BECKTUN1418D_GA0071000_11729</name>
    <name evidence="10" type="ORF">BECKTUN1418E_GA0071001_10477</name>
    <name evidence="9" type="ORF">BECKTUN1418F_GA0071002_10487</name>
</gene>
<dbReference type="SUPFAM" id="SSF116726">
    <property type="entry name" value="TrkA C-terminal domain-like"/>
    <property type="match status" value="2"/>
</dbReference>
<keyword evidence="6" id="KW-0406">Ion transport</keyword>
<name>A0A450ZVI7_9GAMM</name>
<dbReference type="PROSITE" id="PS51202">
    <property type="entry name" value="RCK_C"/>
    <property type="match status" value="2"/>
</dbReference>
<dbReference type="FunFam" id="3.30.70.1450:FF:000001">
    <property type="entry name" value="Trk system potassium transporter TrkA"/>
    <property type="match status" value="1"/>
</dbReference>
<dbReference type="PRINTS" id="PR00335">
    <property type="entry name" value="KUPTAKETRKA"/>
</dbReference>
<dbReference type="InterPro" id="IPR003148">
    <property type="entry name" value="RCK_N"/>
</dbReference>
<dbReference type="Pfam" id="PF02254">
    <property type="entry name" value="TrkA_N"/>
    <property type="match status" value="2"/>
</dbReference>
<evidence type="ECO:0000256" key="3">
    <source>
        <dbReference type="ARBA" id="ARBA00022538"/>
    </source>
</evidence>
<evidence type="ECO:0000313" key="11">
    <source>
        <dbReference type="EMBL" id="VFK62315.1"/>
    </source>
</evidence>
<evidence type="ECO:0000256" key="4">
    <source>
        <dbReference type="ARBA" id="ARBA00022958"/>
    </source>
</evidence>
<dbReference type="AlphaFoldDB" id="A0A450ZVI7"/>
<dbReference type="Gene3D" id="3.40.50.720">
    <property type="entry name" value="NAD(P)-binding Rossmann-like Domain"/>
    <property type="match status" value="2"/>
</dbReference>
<accession>A0A450ZVI7</accession>
<dbReference type="NCBIfam" id="NF007031">
    <property type="entry name" value="PRK09496.1-2"/>
    <property type="match status" value="1"/>
</dbReference>
<dbReference type="GO" id="GO:0015079">
    <property type="term" value="F:potassium ion transmembrane transporter activity"/>
    <property type="evidence" value="ECO:0007669"/>
    <property type="project" value="InterPro"/>
</dbReference>
<dbReference type="NCBIfam" id="NF007039">
    <property type="entry name" value="PRK09496.3-2"/>
    <property type="match status" value="1"/>
</dbReference>
<dbReference type="SUPFAM" id="SSF51735">
    <property type="entry name" value="NAD(P)-binding Rossmann-fold domains"/>
    <property type="match status" value="2"/>
</dbReference>
<proteinExistence type="predicted"/>
<feature type="domain" description="RCK C-terminal" evidence="8">
    <location>
        <begin position="384"/>
        <end position="469"/>
    </location>
</feature>
<keyword evidence="3" id="KW-0633">Potassium transport</keyword>
<dbReference type="EMBL" id="CAADFV010000047">
    <property type="protein sequence ID" value="VFK57795.1"/>
    <property type="molecule type" value="Genomic_DNA"/>
</dbReference>
<dbReference type="PROSITE" id="PS51201">
    <property type="entry name" value="RCK_N"/>
    <property type="match status" value="2"/>
</dbReference>
<reference evidence="10" key="1">
    <citation type="submission" date="2019-02" db="EMBL/GenBank/DDBJ databases">
        <authorList>
            <person name="Gruber-Vodicka R. H."/>
            <person name="Seah K. B. B."/>
        </authorList>
    </citation>
    <scope>NUCLEOTIDE SEQUENCE</scope>
    <source>
        <strain evidence="11">BECK_BY1</strain>
        <strain evidence="10">BECK_BY2</strain>
        <strain evidence="9">BECK_BY3</strain>
    </source>
</reference>
<evidence type="ECO:0000256" key="6">
    <source>
        <dbReference type="ARBA" id="ARBA00023065"/>
    </source>
</evidence>
<dbReference type="InterPro" id="IPR006036">
    <property type="entry name" value="K_uptake_TrkA"/>
</dbReference>
<dbReference type="InterPro" id="IPR006037">
    <property type="entry name" value="RCK_C"/>
</dbReference>
<keyword evidence="2" id="KW-0813">Transport</keyword>
<dbReference type="InterPro" id="IPR036291">
    <property type="entry name" value="NAD(P)-bd_dom_sf"/>
</dbReference>
<evidence type="ECO:0000259" key="8">
    <source>
        <dbReference type="PROSITE" id="PS51202"/>
    </source>
</evidence>
<dbReference type="InterPro" id="IPR050721">
    <property type="entry name" value="Trk_Ktr_HKT_K-transport"/>
</dbReference>
<keyword evidence="5" id="KW-0520">NAD</keyword>
<dbReference type="GO" id="GO:0005886">
    <property type="term" value="C:plasma membrane"/>
    <property type="evidence" value="ECO:0007669"/>
    <property type="project" value="InterPro"/>
</dbReference>
<dbReference type="PANTHER" id="PTHR43833">
    <property type="entry name" value="POTASSIUM CHANNEL PROTEIN 2-RELATED-RELATED"/>
    <property type="match status" value="1"/>
</dbReference>
<protein>
    <recommendedName>
        <fullName evidence="1">Trk system potassium uptake protein TrkA</fullName>
    </recommendedName>
</protein>
<evidence type="ECO:0000259" key="7">
    <source>
        <dbReference type="PROSITE" id="PS51201"/>
    </source>
</evidence>
<dbReference type="Pfam" id="PF02080">
    <property type="entry name" value="TrkA_C"/>
    <property type="match status" value="2"/>
</dbReference>
<evidence type="ECO:0000313" key="9">
    <source>
        <dbReference type="EMBL" id="VFK54595.1"/>
    </source>
</evidence>
<feature type="domain" description="RCK C-terminal" evidence="8">
    <location>
        <begin position="159"/>
        <end position="243"/>
    </location>
</feature>
<evidence type="ECO:0000256" key="1">
    <source>
        <dbReference type="ARBA" id="ARBA00017378"/>
    </source>
</evidence>
<dbReference type="FunFam" id="3.40.50.720:FF:000042">
    <property type="entry name" value="Trk system potassium transporter TrkA"/>
    <property type="match status" value="1"/>
</dbReference>
<dbReference type="NCBIfam" id="NF007032">
    <property type="entry name" value="PRK09496.1-4"/>
    <property type="match status" value="1"/>
</dbReference>
<evidence type="ECO:0000256" key="5">
    <source>
        <dbReference type="ARBA" id="ARBA00023027"/>
    </source>
</evidence>
<organism evidence="10">
    <name type="scientific">Candidatus Kentrum sp. TUN</name>
    <dbReference type="NCBI Taxonomy" id="2126343"/>
    <lineage>
        <taxon>Bacteria</taxon>
        <taxon>Pseudomonadati</taxon>
        <taxon>Pseudomonadota</taxon>
        <taxon>Gammaproteobacteria</taxon>
        <taxon>Candidatus Kentrum</taxon>
    </lineage>
</organism>
<dbReference type="Gene3D" id="3.30.70.1450">
    <property type="entry name" value="Regulator of K+ conductance, C-terminal domain"/>
    <property type="match status" value="2"/>
</dbReference>
<feature type="domain" description="RCK N-terminal" evidence="7">
    <location>
        <begin position="17"/>
        <end position="139"/>
    </location>
</feature>
<dbReference type="EMBL" id="CAADFY010000048">
    <property type="protein sequence ID" value="VFK54595.1"/>
    <property type="molecule type" value="Genomic_DNA"/>
</dbReference>
<dbReference type="EMBL" id="CAADFX010000172">
    <property type="protein sequence ID" value="VFK62315.1"/>
    <property type="molecule type" value="Genomic_DNA"/>
</dbReference>
<feature type="domain" description="RCK N-terminal" evidence="7">
    <location>
        <begin position="248"/>
        <end position="364"/>
    </location>
</feature>
<evidence type="ECO:0000256" key="2">
    <source>
        <dbReference type="ARBA" id="ARBA00022448"/>
    </source>
</evidence>
<dbReference type="NCBIfam" id="NF007030">
    <property type="entry name" value="PRK09496.1-1"/>
    <property type="match status" value="1"/>
</dbReference>
<evidence type="ECO:0000313" key="10">
    <source>
        <dbReference type="EMBL" id="VFK57795.1"/>
    </source>
</evidence>
<keyword evidence="4" id="KW-0630">Potassium</keyword>
<dbReference type="InterPro" id="IPR036721">
    <property type="entry name" value="RCK_C_sf"/>
</dbReference>
<dbReference type="PANTHER" id="PTHR43833:SF5">
    <property type="entry name" value="TRK SYSTEM POTASSIUM UPTAKE PROTEIN TRKA"/>
    <property type="match status" value="1"/>
</dbReference>